<evidence type="ECO:0000313" key="2">
    <source>
        <dbReference type="EnsemblPlants" id="AET2Gv21114300.12"/>
    </source>
</evidence>
<reference evidence="3" key="2">
    <citation type="journal article" date="2017" name="Nat. Plants">
        <title>The Aegilops tauschii genome reveals multiple impacts of transposons.</title>
        <authorList>
            <person name="Zhao G."/>
            <person name="Zou C."/>
            <person name="Li K."/>
            <person name="Wang K."/>
            <person name="Li T."/>
            <person name="Gao L."/>
            <person name="Zhang X."/>
            <person name="Wang H."/>
            <person name="Yang Z."/>
            <person name="Liu X."/>
            <person name="Jiang W."/>
            <person name="Mao L."/>
            <person name="Kong X."/>
            <person name="Jiao Y."/>
            <person name="Jia J."/>
        </authorList>
    </citation>
    <scope>NUCLEOTIDE SEQUENCE [LARGE SCALE GENOMIC DNA]</scope>
    <source>
        <strain evidence="3">cv. AL8/78</strain>
    </source>
</reference>
<evidence type="ECO:0000256" key="1">
    <source>
        <dbReference type="SAM" id="MobiDB-lite"/>
    </source>
</evidence>
<reference evidence="2" key="5">
    <citation type="journal article" date="2021" name="G3 (Bethesda)">
        <title>Aegilops tauschii genome assembly Aet v5.0 features greater sequence contiguity and improved annotation.</title>
        <authorList>
            <person name="Wang L."/>
            <person name="Zhu T."/>
            <person name="Rodriguez J.C."/>
            <person name="Deal K.R."/>
            <person name="Dubcovsky J."/>
            <person name="McGuire P.E."/>
            <person name="Lux T."/>
            <person name="Spannagl M."/>
            <person name="Mayer K.F.X."/>
            <person name="Baldrich P."/>
            <person name="Meyers B.C."/>
            <person name="Huo N."/>
            <person name="Gu Y.Q."/>
            <person name="Zhou H."/>
            <person name="Devos K.M."/>
            <person name="Bennetzen J.L."/>
            <person name="Unver T."/>
            <person name="Budak H."/>
            <person name="Gulick P.J."/>
            <person name="Galiba G."/>
            <person name="Kalapos B."/>
            <person name="Nelson D.R."/>
            <person name="Li P."/>
            <person name="You F.M."/>
            <person name="Luo M.C."/>
            <person name="Dvorak J."/>
        </authorList>
    </citation>
    <scope>NUCLEOTIDE SEQUENCE [LARGE SCALE GENOMIC DNA]</scope>
    <source>
        <strain evidence="2">cv. AL8/78</strain>
    </source>
</reference>
<feature type="region of interest" description="Disordered" evidence="1">
    <location>
        <begin position="14"/>
        <end position="51"/>
    </location>
</feature>
<keyword evidence="3" id="KW-1185">Reference proteome</keyword>
<protein>
    <submittedName>
        <fullName evidence="2">Uncharacterized protein</fullName>
    </submittedName>
</protein>
<reference evidence="2" key="4">
    <citation type="submission" date="2019-03" db="UniProtKB">
        <authorList>
            <consortium name="EnsemblPlants"/>
        </authorList>
    </citation>
    <scope>IDENTIFICATION</scope>
</reference>
<dbReference type="EnsemblPlants" id="AET2Gv21114300.12">
    <property type="protein sequence ID" value="AET2Gv21114300.12"/>
    <property type="gene ID" value="AET2Gv21114300"/>
</dbReference>
<feature type="compositionally biased region" description="Basic and acidic residues" evidence="1">
    <location>
        <begin position="19"/>
        <end position="29"/>
    </location>
</feature>
<evidence type="ECO:0000313" key="3">
    <source>
        <dbReference type="Proteomes" id="UP000015105"/>
    </source>
</evidence>
<feature type="compositionally biased region" description="Basic and acidic residues" evidence="1">
    <location>
        <begin position="36"/>
        <end position="51"/>
    </location>
</feature>
<sequence length="51" mass="5585">FLKLDCRRVLLQGATGGSEEARPGRREAGGDPQPDLQRERQAAEHLIDAIS</sequence>
<reference evidence="3" key="1">
    <citation type="journal article" date="2014" name="Science">
        <title>Ancient hybridizations among the ancestral genomes of bread wheat.</title>
        <authorList>
            <consortium name="International Wheat Genome Sequencing Consortium,"/>
            <person name="Marcussen T."/>
            <person name="Sandve S.R."/>
            <person name="Heier L."/>
            <person name="Spannagl M."/>
            <person name="Pfeifer M."/>
            <person name="Jakobsen K.S."/>
            <person name="Wulff B.B."/>
            <person name="Steuernagel B."/>
            <person name="Mayer K.F."/>
            <person name="Olsen O.A."/>
        </authorList>
    </citation>
    <scope>NUCLEOTIDE SEQUENCE [LARGE SCALE GENOMIC DNA]</scope>
    <source>
        <strain evidence="3">cv. AL8/78</strain>
    </source>
</reference>
<name>A0A453D705_AEGTS</name>
<dbReference type="Gramene" id="AET2Gv21114300.12">
    <property type="protein sequence ID" value="AET2Gv21114300.12"/>
    <property type="gene ID" value="AET2Gv21114300"/>
</dbReference>
<dbReference type="Proteomes" id="UP000015105">
    <property type="component" value="Chromosome 2D"/>
</dbReference>
<accession>A0A453D705</accession>
<reference evidence="2" key="3">
    <citation type="journal article" date="2017" name="Nature">
        <title>Genome sequence of the progenitor of the wheat D genome Aegilops tauschii.</title>
        <authorList>
            <person name="Luo M.C."/>
            <person name="Gu Y.Q."/>
            <person name="Puiu D."/>
            <person name="Wang H."/>
            <person name="Twardziok S.O."/>
            <person name="Deal K.R."/>
            <person name="Huo N."/>
            <person name="Zhu T."/>
            <person name="Wang L."/>
            <person name="Wang Y."/>
            <person name="McGuire P.E."/>
            <person name="Liu S."/>
            <person name="Long H."/>
            <person name="Ramasamy R.K."/>
            <person name="Rodriguez J.C."/>
            <person name="Van S.L."/>
            <person name="Yuan L."/>
            <person name="Wang Z."/>
            <person name="Xia Z."/>
            <person name="Xiao L."/>
            <person name="Anderson O.D."/>
            <person name="Ouyang S."/>
            <person name="Liang Y."/>
            <person name="Zimin A.V."/>
            <person name="Pertea G."/>
            <person name="Qi P."/>
            <person name="Bennetzen J.L."/>
            <person name="Dai X."/>
            <person name="Dawson M.W."/>
            <person name="Muller H.G."/>
            <person name="Kugler K."/>
            <person name="Rivarola-Duarte L."/>
            <person name="Spannagl M."/>
            <person name="Mayer K.F.X."/>
            <person name="Lu F.H."/>
            <person name="Bevan M.W."/>
            <person name="Leroy P."/>
            <person name="Li P."/>
            <person name="You F.M."/>
            <person name="Sun Q."/>
            <person name="Liu Z."/>
            <person name="Lyons E."/>
            <person name="Wicker T."/>
            <person name="Salzberg S.L."/>
            <person name="Devos K.M."/>
            <person name="Dvorak J."/>
        </authorList>
    </citation>
    <scope>NUCLEOTIDE SEQUENCE [LARGE SCALE GENOMIC DNA]</scope>
    <source>
        <strain evidence="2">cv. AL8/78</strain>
    </source>
</reference>
<dbReference type="AlphaFoldDB" id="A0A453D705"/>
<proteinExistence type="predicted"/>
<organism evidence="2 3">
    <name type="scientific">Aegilops tauschii subsp. strangulata</name>
    <name type="common">Goatgrass</name>
    <dbReference type="NCBI Taxonomy" id="200361"/>
    <lineage>
        <taxon>Eukaryota</taxon>
        <taxon>Viridiplantae</taxon>
        <taxon>Streptophyta</taxon>
        <taxon>Embryophyta</taxon>
        <taxon>Tracheophyta</taxon>
        <taxon>Spermatophyta</taxon>
        <taxon>Magnoliopsida</taxon>
        <taxon>Liliopsida</taxon>
        <taxon>Poales</taxon>
        <taxon>Poaceae</taxon>
        <taxon>BOP clade</taxon>
        <taxon>Pooideae</taxon>
        <taxon>Triticodae</taxon>
        <taxon>Triticeae</taxon>
        <taxon>Triticinae</taxon>
        <taxon>Aegilops</taxon>
    </lineage>
</organism>